<dbReference type="EMBL" id="JAEHFY010000001">
    <property type="protein sequence ID" value="MBK0381375.1"/>
    <property type="molecule type" value="Genomic_DNA"/>
</dbReference>
<feature type="coiled-coil region" evidence="1">
    <location>
        <begin position="1"/>
        <end position="32"/>
    </location>
</feature>
<organism evidence="2 3">
    <name type="scientific">Pedobacter segetis</name>
    <dbReference type="NCBI Taxonomy" id="2793069"/>
    <lineage>
        <taxon>Bacteria</taxon>
        <taxon>Pseudomonadati</taxon>
        <taxon>Bacteroidota</taxon>
        <taxon>Sphingobacteriia</taxon>
        <taxon>Sphingobacteriales</taxon>
        <taxon>Sphingobacteriaceae</taxon>
        <taxon>Pedobacter</taxon>
    </lineage>
</organism>
<name>A0ABS1BET5_9SPHI</name>
<protein>
    <submittedName>
        <fullName evidence="2">Uncharacterized protein</fullName>
    </submittedName>
</protein>
<dbReference type="RefSeq" id="WP_200583691.1">
    <property type="nucleotide sequence ID" value="NZ_JAEHFY010000001.1"/>
</dbReference>
<evidence type="ECO:0000313" key="2">
    <source>
        <dbReference type="EMBL" id="MBK0381375.1"/>
    </source>
</evidence>
<dbReference type="Proteomes" id="UP000660024">
    <property type="component" value="Unassembled WGS sequence"/>
</dbReference>
<evidence type="ECO:0000313" key="3">
    <source>
        <dbReference type="Proteomes" id="UP000660024"/>
    </source>
</evidence>
<gene>
    <name evidence="2" type="ORF">I5M32_00255</name>
</gene>
<sequence length="52" mass="6222">METKKTEEKSLLIELREIRNKLNDDMKDMSLEQIAAFLKNKETLHKKGFWAK</sequence>
<reference evidence="2 3" key="1">
    <citation type="submission" date="2020-12" db="EMBL/GenBank/DDBJ databases">
        <title>Bacterial novel species Pedobacter sp. SD-b isolated from soil.</title>
        <authorList>
            <person name="Jung H.-Y."/>
        </authorList>
    </citation>
    <scope>NUCLEOTIDE SEQUENCE [LARGE SCALE GENOMIC DNA]</scope>
    <source>
        <strain evidence="2 3">SD-b</strain>
    </source>
</reference>
<accession>A0ABS1BET5</accession>
<comment type="caution">
    <text evidence="2">The sequence shown here is derived from an EMBL/GenBank/DDBJ whole genome shotgun (WGS) entry which is preliminary data.</text>
</comment>
<proteinExistence type="predicted"/>
<evidence type="ECO:0000256" key="1">
    <source>
        <dbReference type="SAM" id="Coils"/>
    </source>
</evidence>
<keyword evidence="1" id="KW-0175">Coiled coil</keyword>
<keyword evidence="3" id="KW-1185">Reference proteome</keyword>